<evidence type="ECO:0000256" key="2">
    <source>
        <dbReference type="PIRSR" id="PIRSR000390-1"/>
    </source>
</evidence>
<dbReference type="GO" id="GO:0000271">
    <property type="term" value="P:polysaccharide biosynthetic process"/>
    <property type="evidence" value="ECO:0007669"/>
    <property type="project" value="TreeGrafter"/>
</dbReference>
<dbReference type="GO" id="GO:0008483">
    <property type="term" value="F:transaminase activity"/>
    <property type="evidence" value="ECO:0007669"/>
    <property type="project" value="UniProtKB-KW"/>
</dbReference>
<dbReference type="PIRSF" id="PIRSF000390">
    <property type="entry name" value="PLP_StrS"/>
    <property type="match status" value="1"/>
</dbReference>
<dbReference type="SUPFAM" id="SSF53383">
    <property type="entry name" value="PLP-dependent transferases"/>
    <property type="match status" value="1"/>
</dbReference>
<keyword evidence="5" id="KW-0032">Aminotransferase</keyword>
<dbReference type="EMBL" id="JAEKJW010000002">
    <property type="protein sequence ID" value="MBN8197319.1"/>
    <property type="molecule type" value="Genomic_DNA"/>
</dbReference>
<feature type="modified residue" description="N6-(pyridoxal phosphate)lysine" evidence="3">
    <location>
        <position position="201"/>
    </location>
</feature>
<sequence length="389" mass="42447">MKSSGISDVLDGSLSYKAVGAIPVNQPLLNGNEQRYLNDCIETGWISSEGPYVERFEAAMAARVDRSYGVGVANGSAALDIAIASLRLQPGDEVILPSFTIISCAAAVVRSGATPVVVDCDPLTFNSTAQHYSDAITSRTKAMMIVHIYGLPADMDPILALAEKHGLAVIEDAAQMHGQTYKGQPCGSFGTISTFSFYPNKLVTSGEGGMVVTNDPVLAENCRSLRNLCFDARQRFVHEELGWNYRLTNMQAAIGLAQVEQLDETVARKREIGRQYSELLSSLSGVKLPVSRTDYAEGLYWVFSVILDDEMEMDAKAAMAALAEQKIGTRPFFWPMHMQPVFKKMGLFADISCPVAERIAKRGFYIPSGLALTTLQMQRVAAVMHKVLR</sequence>
<accession>A0A8I1SJV5</accession>
<evidence type="ECO:0000313" key="5">
    <source>
        <dbReference type="EMBL" id="MBN8197319.1"/>
    </source>
</evidence>
<dbReference type="RefSeq" id="WP_206927614.1">
    <property type="nucleotide sequence ID" value="NZ_JAEKJW010000002.1"/>
</dbReference>
<evidence type="ECO:0000256" key="1">
    <source>
        <dbReference type="ARBA" id="ARBA00037999"/>
    </source>
</evidence>
<dbReference type="InterPro" id="IPR015421">
    <property type="entry name" value="PyrdxlP-dep_Trfase_major"/>
</dbReference>
<comment type="caution">
    <text evidence="5">The sequence shown here is derived from an EMBL/GenBank/DDBJ whole genome shotgun (WGS) entry which is preliminary data.</text>
</comment>
<gene>
    <name evidence="5" type="ORF">JF547_12695</name>
</gene>
<dbReference type="Gene3D" id="3.40.640.10">
    <property type="entry name" value="Type I PLP-dependent aspartate aminotransferase-like (Major domain)"/>
    <property type="match status" value="1"/>
</dbReference>
<dbReference type="InterPro" id="IPR015424">
    <property type="entry name" value="PyrdxlP-dep_Trfase"/>
</dbReference>
<dbReference type="PANTHER" id="PTHR30244:SF34">
    <property type="entry name" value="DTDP-4-AMINO-4,6-DIDEOXYGALACTOSE TRANSAMINASE"/>
    <property type="match status" value="1"/>
</dbReference>
<dbReference type="CDD" id="cd00616">
    <property type="entry name" value="AHBA_syn"/>
    <property type="match status" value="1"/>
</dbReference>
<feature type="active site" description="Proton acceptor" evidence="2">
    <location>
        <position position="201"/>
    </location>
</feature>
<evidence type="ECO:0000256" key="4">
    <source>
        <dbReference type="RuleBase" id="RU004508"/>
    </source>
</evidence>
<evidence type="ECO:0000256" key="3">
    <source>
        <dbReference type="PIRSR" id="PIRSR000390-2"/>
    </source>
</evidence>
<dbReference type="Proteomes" id="UP000664405">
    <property type="component" value="Unassembled WGS sequence"/>
</dbReference>
<dbReference type="AlphaFoldDB" id="A0A8I1SJV5"/>
<dbReference type="InterPro" id="IPR000653">
    <property type="entry name" value="DegT/StrS_aminotransferase"/>
</dbReference>
<protein>
    <submittedName>
        <fullName evidence="5">DegT/DnrJ/EryC1/StrS family aminotransferase</fullName>
    </submittedName>
</protein>
<dbReference type="InterPro" id="IPR015422">
    <property type="entry name" value="PyrdxlP-dep_Trfase_small"/>
</dbReference>
<proteinExistence type="inferred from homology"/>
<dbReference type="GO" id="GO:0030170">
    <property type="term" value="F:pyridoxal phosphate binding"/>
    <property type="evidence" value="ECO:0007669"/>
    <property type="project" value="TreeGrafter"/>
</dbReference>
<dbReference type="PANTHER" id="PTHR30244">
    <property type="entry name" value="TRANSAMINASE"/>
    <property type="match status" value="1"/>
</dbReference>
<dbReference type="Gene3D" id="3.90.1150.10">
    <property type="entry name" value="Aspartate Aminotransferase, domain 1"/>
    <property type="match status" value="1"/>
</dbReference>
<evidence type="ECO:0000313" key="6">
    <source>
        <dbReference type="Proteomes" id="UP000664405"/>
    </source>
</evidence>
<name>A0A8I1SJV5_9PROT</name>
<organism evidence="5 6">
    <name type="scientific">Thalassospira povalilytica</name>
    <dbReference type="NCBI Taxonomy" id="732237"/>
    <lineage>
        <taxon>Bacteria</taxon>
        <taxon>Pseudomonadati</taxon>
        <taxon>Pseudomonadota</taxon>
        <taxon>Alphaproteobacteria</taxon>
        <taxon>Rhodospirillales</taxon>
        <taxon>Thalassospiraceae</taxon>
        <taxon>Thalassospira</taxon>
    </lineage>
</organism>
<comment type="similarity">
    <text evidence="1 4">Belongs to the DegT/DnrJ/EryC1 family.</text>
</comment>
<keyword evidence="3 4" id="KW-0663">Pyridoxal phosphate</keyword>
<reference evidence="5" key="1">
    <citation type="submission" date="2020-12" db="EMBL/GenBank/DDBJ databases">
        <title>Oil enriched cultivation method for isolating marine PHA-producing bacteria.</title>
        <authorList>
            <person name="Zheng W."/>
            <person name="Yu S."/>
            <person name="Huang Y."/>
        </authorList>
    </citation>
    <scope>NUCLEOTIDE SEQUENCE</scope>
    <source>
        <strain evidence="5">SY-2-3</strain>
    </source>
</reference>
<dbReference type="Pfam" id="PF01041">
    <property type="entry name" value="DegT_DnrJ_EryC1"/>
    <property type="match status" value="1"/>
</dbReference>
<keyword evidence="5" id="KW-0808">Transferase</keyword>